<comment type="caution">
    <text evidence="2">The sequence shown here is derived from an EMBL/GenBank/DDBJ whole genome shotgun (WGS) entry which is preliminary data.</text>
</comment>
<sequence length="766" mass="84532">MEPAQEGLSEGPPPLIQLDPAPAERREGSVARSTSSRATPGTTRYPVVVCTDCKYDVEFHPCKTNESGNQGLLVATCKRRRQNKETKEEFVCNFIRWATDEVNEAYGITPRPVSYASIQPAPTDSQVATTSRPVCQVPGCGQHRLSPNCERPCTCKRHCIELGGCIVHYEAPPKKGLPPPPPPPLLAPPPPPLLLPPPPVSDSAAPPPNTQPASTVPKNAKNTNGSSSTVAQGTVPQPFSNPRHVSQMAPIFTDLVQREQVALEDRRKQQAESLAYAKRVTNTIPVYGWKESGAAPIVRKVQVESAFIKLTKELFGRLGLVNIDDFQMYDTASLEIWIDIDVDHIIEFIPGDIILLRDRHALDLPGFKEALAKLNNKPIHLRHNTVGERAAVRTMIKSEPTENPGPSSSRPAALGIKAREARHEFAAAPVPTGKDLLRAKRVDSELAAPSSRSEPAKPDKGKGRSAIIPSPVPTPKVERPESPDPFDDFYVDDEPLVHSPFTFPKSTAGPSKSSSLFSRHLSPSAPPSRPSSRANPVKRDVPHASATSRVTPTQKDVIKKEPASTSITVKREPTEPSTHGKRPRASNSSVEVIEISSNTSSSFSQDSPSSSSRHSSSRPQSPAEFFADENGVLDDPIWENDEAEQEPKWPSDYFICDLMQYFQNVKSINSNGGIKHEDIFRKTFPDALYSRQRCSTAWIALKALDPNIREQAFHAGRSPQGLYSYVTKQEAKKKKKEEDRRRKEEEKKKKKKKPDGEKAQRKKPRR</sequence>
<name>A0A4Y7S9H2_COPMI</name>
<dbReference type="Proteomes" id="UP000298030">
    <property type="component" value="Unassembled WGS sequence"/>
</dbReference>
<feature type="compositionally biased region" description="Low complexity" evidence="1">
    <location>
        <begin position="586"/>
        <end position="621"/>
    </location>
</feature>
<evidence type="ECO:0000313" key="2">
    <source>
        <dbReference type="EMBL" id="TEB17857.1"/>
    </source>
</evidence>
<dbReference type="AlphaFoldDB" id="A0A4Y7S9H2"/>
<reference evidence="2 3" key="1">
    <citation type="journal article" date="2019" name="Nat. Ecol. Evol.">
        <title>Megaphylogeny resolves global patterns of mushroom evolution.</title>
        <authorList>
            <person name="Varga T."/>
            <person name="Krizsan K."/>
            <person name="Foldi C."/>
            <person name="Dima B."/>
            <person name="Sanchez-Garcia M."/>
            <person name="Sanchez-Ramirez S."/>
            <person name="Szollosi G.J."/>
            <person name="Szarkandi J.G."/>
            <person name="Papp V."/>
            <person name="Albert L."/>
            <person name="Andreopoulos W."/>
            <person name="Angelini C."/>
            <person name="Antonin V."/>
            <person name="Barry K.W."/>
            <person name="Bougher N.L."/>
            <person name="Buchanan P."/>
            <person name="Buyck B."/>
            <person name="Bense V."/>
            <person name="Catcheside P."/>
            <person name="Chovatia M."/>
            <person name="Cooper J."/>
            <person name="Damon W."/>
            <person name="Desjardin D."/>
            <person name="Finy P."/>
            <person name="Geml J."/>
            <person name="Haridas S."/>
            <person name="Hughes K."/>
            <person name="Justo A."/>
            <person name="Karasinski D."/>
            <person name="Kautmanova I."/>
            <person name="Kiss B."/>
            <person name="Kocsube S."/>
            <person name="Kotiranta H."/>
            <person name="LaButti K.M."/>
            <person name="Lechner B.E."/>
            <person name="Liimatainen K."/>
            <person name="Lipzen A."/>
            <person name="Lukacs Z."/>
            <person name="Mihaltcheva S."/>
            <person name="Morgado L.N."/>
            <person name="Niskanen T."/>
            <person name="Noordeloos M.E."/>
            <person name="Ohm R.A."/>
            <person name="Ortiz-Santana B."/>
            <person name="Ovrebo C."/>
            <person name="Racz N."/>
            <person name="Riley R."/>
            <person name="Savchenko A."/>
            <person name="Shiryaev A."/>
            <person name="Soop K."/>
            <person name="Spirin V."/>
            <person name="Szebenyi C."/>
            <person name="Tomsovsky M."/>
            <person name="Tulloss R.E."/>
            <person name="Uehling J."/>
            <person name="Grigoriev I.V."/>
            <person name="Vagvolgyi C."/>
            <person name="Papp T."/>
            <person name="Martin F.M."/>
            <person name="Miettinen O."/>
            <person name="Hibbett D.S."/>
            <person name="Nagy L.G."/>
        </authorList>
    </citation>
    <scope>NUCLEOTIDE SEQUENCE [LARGE SCALE GENOMIC DNA]</scope>
    <source>
        <strain evidence="2 3">FP101781</strain>
    </source>
</reference>
<feature type="compositionally biased region" description="Acidic residues" evidence="1">
    <location>
        <begin position="484"/>
        <end position="494"/>
    </location>
</feature>
<evidence type="ECO:0000313" key="3">
    <source>
        <dbReference type="Proteomes" id="UP000298030"/>
    </source>
</evidence>
<feature type="compositionally biased region" description="Polar residues" evidence="1">
    <location>
        <begin position="211"/>
        <end position="243"/>
    </location>
</feature>
<organism evidence="2 3">
    <name type="scientific">Coprinellus micaceus</name>
    <name type="common">Glistening ink-cap mushroom</name>
    <name type="synonym">Coprinus micaceus</name>
    <dbReference type="NCBI Taxonomy" id="71717"/>
    <lineage>
        <taxon>Eukaryota</taxon>
        <taxon>Fungi</taxon>
        <taxon>Dikarya</taxon>
        <taxon>Basidiomycota</taxon>
        <taxon>Agaricomycotina</taxon>
        <taxon>Agaricomycetes</taxon>
        <taxon>Agaricomycetidae</taxon>
        <taxon>Agaricales</taxon>
        <taxon>Agaricineae</taxon>
        <taxon>Psathyrellaceae</taxon>
        <taxon>Coprinellus</taxon>
    </lineage>
</organism>
<feature type="compositionally biased region" description="Low complexity" evidence="1">
    <location>
        <begin position="510"/>
        <end position="523"/>
    </location>
</feature>
<feature type="region of interest" description="Disordered" evidence="1">
    <location>
        <begin position="443"/>
        <end position="645"/>
    </location>
</feature>
<keyword evidence="3" id="KW-1185">Reference proteome</keyword>
<dbReference type="EMBL" id="QPFP01000295">
    <property type="protein sequence ID" value="TEB17857.1"/>
    <property type="molecule type" value="Genomic_DNA"/>
</dbReference>
<gene>
    <name evidence="2" type="ORF">FA13DRAFT_1781810</name>
</gene>
<proteinExistence type="predicted"/>
<feature type="compositionally biased region" description="Basic and acidic residues" evidence="1">
    <location>
        <begin position="736"/>
        <end position="747"/>
    </location>
</feature>
<feature type="compositionally biased region" description="Polar residues" evidence="1">
    <location>
        <begin position="545"/>
        <end position="554"/>
    </location>
</feature>
<feature type="region of interest" description="Disordered" evidence="1">
    <location>
        <begin position="176"/>
        <end position="243"/>
    </location>
</feature>
<feature type="region of interest" description="Disordered" evidence="1">
    <location>
        <begin position="724"/>
        <end position="766"/>
    </location>
</feature>
<feature type="compositionally biased region" description="Pro residues" evidence="1">
    <location>
        <begin position="176"/>
        <end position="210"/>
    </location>
</feature>
<evidence type="ECO:0000256" key="1">
    <source>
        <dbReference type="SAM" id="MobiDB-lite"/>
    </source>
</evidence>
<protein>
    <submittedName>
        <fullName evidence="2">Uncharacterized protein</fullName>
    </submittedName>
</protein>
<feature type="region of interest" description="Disordered" evidence="1">
    <location>
        <begin position="1"/>
        <end position="41"/>
    </location>
</feature>
<feature type="compositionally biased region" description="Polar residues" evidence="1">
    <location>
        <begin position="31"/>
        <end position="41"/>
    </location>
</feature>
<accession>A0A4Y7S9H2</accession>
<dbReference type="OrthoDB" id="2676598at2759"/>